<proteinExistence type="predicted"/>
<dbReference type="RefSeq" id="WP_245682892.1">
    <property type="nucleotide sequence ID" value="NZ_CP011509.1"/>
</dbReference>
<evidence type="ECO:0000256" key="2">
    <source>
        <dbReference type="ARBA" id="ARBA00022692"/>
    </source>
</evidence>
<evidence type="ECO:0000256" key="4">
    <source>
        <dbReference type="ARBA" id="ARBA00023136"/>
    </source>
</evidence>
<feature type="transmembrane region" description="Helical" evidence="5">
    <location>
        <begin position="128"/>
        <end position="147"/>
    </location>
</feature>
<dbReference type="EMBL" id="QUMU01000018">
    <property type="protein sequence ID" value="REG22912.1"/>
    <property type="molecule type" value="Genomic_DNA"/>
</dbReference>
<feature type="transmembrane region" description="Helical" evidence="5">
    <location>
        <begin position="168"/>
        <end position="187"/>
    </location>
</feature>
<keyword evidence="7" id="KW-1185">Reference proteome</keyword>
<evidence type="ECO:0000256" key="3">
    <source>
        <dbReference type="ARBA" id="ARBA00022989"/>
    </source>
</evidence>
<accession>A0ABX9JN82</accession>
<feature type="transmembrane region" description="Helical" evidence="5">
    <location>
        <begin position="23"/>
        <end position="43"/>
    </location>
</feature>
<organism evidence="6 7">
    <name type="scientific">Archangium gephyra</name>
    <dbReference type="NCBI Taxonomy" id="48"/>
    <lineage>
        <taxon>Bacteria</taxon>
        <taxon>Pseudomonadati</taxon>
        <taxon>Myxococcota</taxon>
        <taxon>Myxococcia</taxon>
        <taxon>Myxococcales</taxon>
        <taxon>Cystobacterineae</taxon>
        <taxon>Archangiaceae</taxon>
        <taxon>Archangium</taxon>
    </lineage>
</organism>
<feature type="transmembrane region" description="Helical" evidence="5">
    <location>
        <begin position="90"/>
        <end position="108"/>
    </location>
</feature>
<dbReference type="InterPro" id="IPR052527">
    <property type="entry name" value="Metal_cation-efflux_comp"/>
</dbReference>
<gene>
    <name evidence="6" type="ORF">ATI61_118117</name>
</gene>
<keyword evidence="2 5" id="KW-0812">Transmembrane</keyword>
<dbReference type="Pfam" id="PF04191">
    <property type="entry name" value="PEMT"/>
    <property type="match status" value="1"/>
</dbReference>
<comment type="caution">
    <text evidence="6">The sequence shown here is derived from an EMBL/GenBank/DDBJ whole genome shotgun (WGS) entry which is preliminary data.</text>
</comment>
<dbReference type="Proteomes" id="UP000256345">
    <property type="component" value="Unassembled WGS sequence"/>
</dbReference>
<evidence type="ECO:0000256" key="1">
    <source>
        <dbReference type="ARBA" id="ARBA00004127"/>
    </source>
</evidence>
<feature type="transmembrane region" description="Helical" evidence="5">
    <location>
        <begin position="49"/>
        <end position="69"/>
    </location>
</feature>
<name>A0ABX9JN82_9BACT</name>
<keyword evidence="3 5" id="KW-1133">Transmembrane helix</keyword>
<comment type="subcellular location">
    <subcellularLocation>
        <location evidence="1">Endomembrane system</location>
        <topology evidence="1">Multi-pass membrane protein</topology>
    </subcellularLocation>
</comment>
<evidence type="ECO:0000313" key="6">
    <source>
        <dbReference type="EMBL" id="REG22912.1"/>
    </source>
</evidence>
<evidence type="ECO:0000313" key="7">
    <source>
        <dbReference type="Proteomes" id="UP000256345"/>
    </source>
</evidence>
<reference evidence="6 7" key="1">
    <citation type="submission" date="2018-08" db="EMBL/GenBank/DDBJ databases">
        <title>Genomic Encyclopedia of Archaeal and Bacterial Type Strains, Phase II (KMG-II): from individual species to whole genera.</title>
        <authorList>
            <person name="Goeker M."/>
        </authorList>
    </citation>
    <scope>NUCLEOTIDE SEQUENCE [LARGE SCALE GENOMIC DNA]</scope>
    <source>
        <strain evidence="6 7">DSM 2261</strain>
    </source>
</reference>
<dbReference type="PANTHER" id="PTHR43847">
    <property type="entry name" value="BLL3993 PROTEIN"/>
    <property type="match status" value="1"/>
</dbReference>
<protein>
    <submittedName>
        <fullName evidence="6">Protein-S-isoprenylcysteine O-methyltransferase Ste14</fullName>
    </submittedName>
</protein>
<evidence type="ECO:0000256" key="5">
    <source>
        <dbReference type="SAM" id="Phobius"/>
    </source>
</evidence>
<dbReference type="PANTHER" id="PTHR43847:SF1">
    <property type="entry name" value="BLL3993 PROTEIN"/>
    <property type="match status" value="1"/>
</dbReference>
<keyword evidence="4 5" id="KW-0472">Membrane</keyword>
<sequence>MQQNPAIPPEVAAEKKRALPQSLLVTLSLIAMGALLFLSAGRLDWKQGWVFAGLIVFSLAANAYGTRVLNPVLNQERWKEREDTKPFDRLITNTYLAMLLTMTVVAGLDTGRYGWSELPAWCMPVGVVLHVLGQVPMLWSFAANPHLETTVRVQKDRDHKVISSGPYRFVRHPMYLGLLMMLVAWPLVFGSLWAYVPSAIAMAAFILRTALEDRTLQRELPGYTEYTQRTRYRLVPGLW</sequence>
<dbReference type="Gene3D" id="1.20.120.1630">
    <property type="match status" value="1"/>
</dbReference>
<dbReference type="InterPro" id="IPR007318">
    <property type="entry name" value="Phopholipid_MeTrfase"/>
</dbReference>